<protein>
    <recommendedName>
        <fullName evidence="3">HTH merR-type domain-containing protein</fullName>
    </recommendedName>
</protein>
<evidence type="ECO:0000259" key="3">
    <source>
        <dbReference type="PROSITE" id="PS50937"/>
    </source>
</evidence>
<dbReference type="Proteomes" id="UP001268819">
    <property type="component" value="Unassembled WGS sequence"/>
</dbReference>
<dbReference type="PANTHER" id="PTHR30204">
    <property type="entry name" value="REDOX-CYCLING DRUG-SENSING TRANSCRIPTIONAL ACTIVATOR SOXR"/>
    <property type="match status" value="1"/>
</dbReference>
<dbReference type="RefSeq" id="WP_310304709.1">
    <property type="nucleotide sequence ID" value="NZ_BAAAXB010000001.1"/>
</dbReference>
<comment type="caution">
    <text evidence="4">The sequence shown here is derived from an EMBL/GenBank/DDBJ whole genome shotgun (WGS) entry which is preliminary data.</text>
</comment>
<evidence type="ECO:0000313" key="4">
    <source>
        <dbReference type="EMBL" id="MDR6592797.1"/>
    </source>
</evidence>
<dbReference type="InterPro" id="IPR036594">
    <property type="entry name" value="Meth_synthase_dom"/>
</dbReference>
<reference evidence="4 5" key="1">
    <citation type="submission" date="2023-07" db="EMBL/GenBank/DDBJ databases">
        <title>Sequencing the genomes of 1000 actinobacteria strains.</title>
        <authorList>
            <person name="Klenk H.-P."/>
        </authorList>
    </citation>
    <scope>NUCLEOTIDE SEQUENCE [LARGE SCALE GENOMIC DNA]</scope>
    <source>
        <strain evidence="4 5">DSM 43749</strain>
    </source>
</reference>
<evidence type="ECO:0000313" key="5">
    <source>
        <dbReference type="Proteomes" id="UP001268819"/>
    </source>
</evidence>
<dbReference type="InterPro" id="IPR047057">
    <property type="entry name" value="MerR_fam"/>
</dbReference>
<feature type="region of interest" description="Disordered" evidence="2">
    <location>
        <begin position="75"/>
        <end position="107"/>
    </location>
</feature>
<dbReference type="Pfam" id="PF02607">
    <property type="entry name" value="B12-binding_2"/>
    <property type="match status" value="1"/>
</dbReference>
<organism evidence="4 5">
    <name type="scientific">Saccharothrix longispora</name>
    <dbReference type="NCBI Taxonomy" id="33920"/>
    <lineage>
        <taxon>Bacteria</taxon>
        <taxon>Bacillati</taxon>
        <taxon>Actinomycetota</taxon>
        <taxon>Actinomycetes</taxon>
        <taxon>Pseudonocardiales</taxon>
        <taxon>Pseudonocardiaceae</taxon>
        <taxon>Saccharothrix</taxon>
    </lineage>
</organism>
<dbReference type="PANTHER" id="PTHR30204:SF97">
    <property type="entry name" value="MERR FAMILY REGULATORY PROTEIN"/>
    <property type="match status" value="1"/>
</dbReference>
<dbReference type="SMART" id="SM00422">
    <property type="entry name" value="HTH_MERR"/>
    <property type="match status" value="1"/>
</dbReference>
<sequence length="306" mass="31996">MDGQGGAVPGTAWTPGAVARMLGVSPTTLRTWDRRYGLGPSSRTSGNHRRYTTEDLERLRRVVAGIAKGLAPAAAAATALGDPPPPEPPPGAAEPGDGGPGIGAADAKPARRGFLRAAHRLDEPLMRAAAVDLITRHGVVEAWQHVFTPVLVELGRRAAARGRGVEAEHLASAAILHALRGVPFPDERGRLAALLSCAPDEQHVLPLEALGAALSERGATWRNLGARLPALALLDAVDKLRPASVVVWAHREDIARQVPLDELVDRFDAVVTVGGAGWGAVTTPPGVVRPTSVEDAVRVVLEATGR</sequence>
<dbReference type="InterPro" id="IPR009061">
    <property type="entry name" value="DNA-bd_dom_put_sf"/>
</dbReference>
<name>A0ABU1PQ66_9PSEU</name>
<dbReference type="Gene3D" id="1.10.1660.10">
    <property type="match status" value="1"/>
</dbReference>
<keyword evidence="1" id="KW-0238">DNA-binding</keyword>
<evidence type="ECO:0000256" key="2">
    <source>
        <dbReference type="SAM" id="MobiDB-lite"/>
    </source>
</evidence>
<gene>
    <name evidence="4" type="ORF">J2S66_001181</name>
</gene>
<evidence type="ECO:0000256" key="1">
    <source>
        <dbReference type="ARBA" id="ARBA00023125"/>
    </source>
</evidence>
<dbReference type="PROSITE" id="PS50937">
    <property type="entry name" value="HTH_MERR_2"/>
    <property type="match status" value="1"/>
</dbReference>
<keyword evidence="5" id="KW-1185">Reference proteome</keyword>
<accession>A0ABU1PQ66</accession>
<dbReference type="EMBL" id="JAVDSG010000001">
    <property type="protein sequence ID" value="MDR6592797.1"/>
    <property type="molecule type" value="Genomic_DNA"/>
</dbReference>
<proteinExistence type="predicted"/>
<feature type="domain" description="HTH merR-type" evidence="3">
    <location>
        <begin position="12"/>
        <end position="62"/>
    </location>
</feature>
<feature type="region of interest" description="Disordered" evidence="2">
    <location>
        <begin position="32"/>
        <end position="53"/>
    </location>
</feature>
<dbReference type="Gene3D" id="3.40.50.280">
    <property type="entry name" value="Cobalamin-binding domain"/>
    <property type="match status" value="1"/>
</dbReference>
<dbReference type="Pfam" id="PF13411">
    <property type="entry name" value="MerR_1"/>
    <property type="match status" value="1"/>
</dbReference>
<dbReference type="InterPro" id="IPR003759">
    <property type="entry name" value="Cbl-bd_cap"/>
</dbReference>
<feature type="compositionally biased region" description="Pro residues" evidence="2">
    <location>
        <begin position="82"/>
        <end position="92"/>
    </location>
</feature>
<dbReference type="Gene3D" id="1.10.1240.10">
    <property type="entry name" value="Methionine synthase domain"/>
    <property type="match status" value="1"/>
</dbReference>
<dbReference type="InterPro" id="IPR000551">
    <property type="entry name" value="MerR-type_HTH_dom"/>
</dbReference>
<dbReference type="SUPFAM" id="SSF46955">
    <property type="entry name" value="Putative DNA-binding domain"/>
    <property type="match status" value="1"/>
</dbReference>